<dbReference type="VEuPathDB" id="ToxoDB:BESB_069640"/>
<keyword evidence="2" id="KW-0963">Cytoplasm</keyword>
<feature type="region of interest" description="Disordered" evidence="6">
    <location>
        <begin position="608"/>
        <end position="628"/>
    </location>
</feature>
<reference evidence="7 8" key="1">
    <citation type="submission" date="2017-09" db="EMBL/GenBank/DDBJ databases">
        <title>Genome sequencing of Besnoitia besnoiti strain Bb-Ger1.</title>
        <authorList>
            <person name="Schares G."/>
            <person name="Venepally P."/>
            <person name="Lorenzi H.A."/>
        </authorList>
    </citation>
    <scope>NUCLEOTIDE SEQUENCE [LARGE SCALE GENOMIC DNA]</scope>
    <source>
        <strain evidence="7 8">Bb-Ger1</strain>
    </source>
</reference>
<dbReference type="GO" id="GO:0090307">
    <property type="term" value="P:mitotic spindle assembly"/>
    <property type="evidence" value="ECO:0007669"/>
    <property type="project" value="TreeGrafter"/>
</dbReference>
<keyword evidence="4" id="KW-0206">Cytoskeleton</keyword>
<proteinExistence type="predicted"/>
<keyword evidence="5" id="KW-0175">Coiled coil</keyword>
<dbReference type="PANTHER" id="PTHR47970">
    <property type="entry name" value="KINESIN-LIKE PROTEIN KIF11"/>
    <property type="match status" value="1"/>
</dbReference>
<dbReference type="GeneID" id="40311890"/>
<feature type="region of interest" description="Disordered" evidence="6">
    <location>
        <begin position="354"/>
        <end position="382"/>
    </location>
</feature>
<dbReference type="KEGG" id="bbes:BESB_069640"/>
<evidence type="ECO:0000256" key="4">
    <source>
        <dbReference type="ARBA" id="ARBA00023212"/>
    </source>
</evidence>
<feature type="coiled-coil region" evidence="5">
    <location>
        <begin position="1260"/>
        <end position="1315"/>
    </location>
</feature>
<dbReference type="EMBL" id="NWUJ01000006">
    <property type="protein sequence ID" value="PFH34931.1"/>
    <property type="molecule type" value="Genomic_DNA"/>
</dbReference>
<dbReference type="OrthoDB" id="348412at2759"/>
<keyword evidence="3" id="KW-0505">Motor protein</keyword>
<feature type="compositionally biased region" description="Basic and acidic residues" evidence="6">
    <location>
        <begin position="363"/>
        <end position="372"/>
    </location>
</feature>
<protein>
    <recommendedName>
        <fullName evidence="9">Trichohyalin</fullName>
    </recommendedName>
</protein>
<feature type="region of interest" description="Disordered" evidence="6">
    <location>
        <begin position="773"/>
        <end position="805"/>
    </location>
</feature>
<accession>A0A2A9MF95</accession>
<feature type="compositionally biased region" description="Polar residues" evidence="6">
    <location>
        <begin position="618"/>
        <end position="628"/>
    </location>
</feature>
<evidence type="ECO:0000313" key="7">
    <source>
        <dbReference type="EMBL" id="PFH34931.1"/>
    </source>
</evidence>
<dbReference type="STRING" id="94643.A0A2A9MF95"/>
<feature type="compositionally biased region" description="Pro residues" evidence="6">
    <location>
        <begin position="1"/>
        <end position="12"/>
    </location>
</feature>
<dbReference type="GO" id="GO:0008574">
    <property type="term" value="F:plus-end-directed microtubule motor activity"/>
    <property type="evidence" value="ECO:0007669"/>
    <property type="project" value="TreeGrafter"/>
</dbReference>
<sequence length="1391" mass="149230">MRPVLPAGPPGPQGGGSPLAGTENGGVSPALGGGEALDLDMVEKLKQKYIKCKQQNDRLKQVLLQMQQDGEQRASAQQQEQVATLQKHVEQLQQQLKVREMEQRQHMEELDTLQYTNRKQKQQLQLLQQQAAAAAATGAAGGGGAAKWGIGLLSGATAGSAAKEENEKRLMEELQVLRDELEHKIRENEQLHVQQFEEKQQQQVQQERLERLDEELQQERHVCQQFRQERDEAERRVHTHEALLCEERERKREVEERLREVKTETRLQLTRLSEQKDRLAREQGCLRRYVQRRLPVDLRRLRLLACYDLPCGGCGTVVAACVAAQRQVASAIASLLVRLQQLLAAWAEALRSGGGRTGGADLRSGKAAEGHAEGAGSPGARVERSLSDEATAASAAGLVAIGAQVAGRPQAEGLVAGAAEGARHHPHSGGGTANGGGTTAAVSGIHFKLTVANQKALDALLEARKSINSIKRYLLRKLVAPSSGADRSGAPGPTRLGGEEASEGRSRGGQLGGQVLHRGRAKRGLERETDGADGDEEAVALEARRGLRHLGVAFRRFTSYSLVSLTLETDAFPILDGNEKQPQNGGLSFASGETANAFDSFRWSSHLSGPGAGAAAQPRSQTGDARRSTTAFIEASRRLDKSLSLLLEVAQLLFFSVARPQNTAEGSEGGGTPRSPFLANRTPRNEARPNGCASSECVSSVSKPRTGPAVPRGGGQCSESEAPSGTSRELAGFGSPPCGGKEDEDAALARLSGEHFRLLKRAVSSGESDLLCEELSEADSSGTGEGSGTSEECERRAGERPLRTELRGPHFLGAFRFEDDQDGKKGDGELLEAARRSAVAQAVAISAMKHDVAKQMLQQVFLKHLERAMMCMATMEGCISARMCRPHVVEGHLLPLSGGGNAMVNLVQAAKLIDSYMPISALLPHLSGVAEKPVGSIGVDAKIVSASHLSSLARRDLGVAFASGGGGLLSRAQTTTSSSAILREGLQLLFSSRLTLWVRFLHLPVLDSALHELKSFMKHQREVLRDAPPRMLRDDAVYFREEVQRLAIAEQRLEQQLESVRLDFDEVLEERAQLLQDAEELRGRHAIVQARLELARGPFASGEEAAEGDLENVLESGTRRDPDDVCVPSKALQGEDAAGSEGLDAAMAAAAAAEDACAATSRLMVMASEGGCLSSPEIPSVLGCSSREAAAAMIKTALLQHGSVYAPSSGSALSAAAASAAAAVVAALECQESSAEEAGKDTKCMAGCQRELRQTYVQQVQQLLQHIQTSEDALAALKMQLSSCLKTIHSLGSQRQQLQRQIQEQRSAATEAASAARLAEVKYMEQLSLLSEHYCQEGEKRKVVEVLMEDVRQHRILCGRCGVWNSLGSLLDADSGGTCTMCHGRVIEPPT</sequence>
<dbReference type="Proteomes" id="UP000224006">
    <property type="component" value="Chromosome VI"/>
</dbReference>
<feature type="compositionally biased region" description="Basic and acidic residues" evidence="6">
    <location>
        <begin position="792"/>
        <end position="805"/>
    </location>
</feature>
<dbReference type="GO" id="GO:0051231">
    <property type="term" value="P:spindle elongation"/>
    <property type="evidence" value="ECO:0007669"/>
    <property type="project" value="TreeGrafter"/>
</dbReference>
<evidence type="ECO:0008006" key="9">
    <source>
        <dbReference type="Google" id="ProtNLM"/>
    </source>
</evidence>
<dbReference type="InterPro" id="IPR047149">
    <property type="entry name" value="KIF11-like"/>
</dbReference>
<comment type="caution">
    <text evidence="7">The sequence shown here is derived from an EMBL/GenBank/DDBJ whole genome shotgun (WGS) entry which is preliminary data.</text>
</comment>
<dbReference type="PANTHER" id="PTHR47970:SF12">
    <property type="entry name" value="KINESIN FAMILY MEMBER 11"/>
    <property type="match status" value="1"/>
</dbReference>
<name>A0A2A9MF95_BESBE</name>
<evidence type="ECO:0000256" key="1">
    <source>
        <dbReference type="ARBA" id="ARBA00004245"/>
    </source>
</evidence>
<feature type="compositionally biased region" description="Polar residues" evidence="6">
    <location>
        <begin position="717"/>
        <end position="727"/>
    </location>
</feature>
<feature type="region of interest" description="Disordered" evidence="6">
    <location>
        <begin position="482"/>
        <end position="512"/>
    </location>
</feature>
<evidence type="ECO:0000256" key="2">
    <source>
        <dbReference type="ARBA" id="ARBA00022490"/>
    </source>
</evidence>
<evidence type="ECO:0000256" key="5">
    <source>
        <dbReference type="SAM" id="Coils"/>
    </source>
</evidence>
<evidence type="ECO:0000313" key="8">
    <source>
        <dbReference type="Proteomes" id="UP000224006"/>
    </source>
</evidence>
<dbReference type="RefSeq" id="XP_029218940.1">
    <property type="nucleotide sequence ID" value="XM_029365357.1"/>
</dbReference>
<evidence type="ECO:0000256" key="6">
    <source>
        <dbReference type="SAM" id="MobiDB-lite"/>
    </source>
</evidence>
<keyword evidence="8" id="KW-1185">Reference proteome</keyword>
<dbReference type="GO" id="GO:0005876">
    <property type="term" value="C:spindle microtubule"/>
    <property type="evidence" value="ECO:0007669"/>
    <property type="project" value="TreeGrafter"/>
</dbReference>
<dbReference type="GO" id="GO:0072686">
    <property type="term" value="C:mitotic spindle"/>
    <property type="evidence" value="ECO:0007669"/>
    <property type="project" value="TreeGrafter"/>
</dbReference>
<comment type="subcellular location">
    <subcellularLocation>
        <location evidence="1">Cytoplasm</location>
        <location evidence="1">Cytoskeleton</location>
    </subcellularLocation>
</comment>
<feature type="coiled-coil region" evidence="5">
    <location>
        <begin position="1043"/>
        <end position="1084"/>
    </location>
</feature>
<feature type="compositionally biased region" description="Polar residues" evidence="6">
    <location>
        <begin position="692"/>
        <end position="703"/>
    </location>
</feature>
<gene>
    <name evidence="7" type="ORF">BESB_069640</name>
</gene>
<feature type="coiled-coil region" evidence="5">
    <location>
        <begin position="42"/>
        <end position="282"/>
    </location>
</feature>
<feature type="region of interest" description="Disordered" evidence="6">
    <location>
        <begin position="662"/>
        <end position="741"/>
    </location>
</feature>
<evidence type="ECO:0000256" key="3">
    <source>
        <dbReference type="ARBA" id="ARBA00023175"/>
    </source>
</evidence>
<organism evidence="7 8">
    <name type="scientific">Besnoitia besnoiti</name>
    <name type="common">Apicomplexan protozoan</name>
    <dbReference type="NCBI Taxonomy" id="94643"/>
    <lineage>
        <taxon>Eukaryota</taxon>
        <taxon>Sar</taxon>
        <taxon>Alveolata</taxon>
        <taxon>Apicomplexa</taxon>
        <taxon>Conoidasida</taxon>
        <taxon>Coccidia</taxon>
        <taxon>Eucoccidiorida</taxon>
        <taxon>Eimeriorina</taxon>
        <taxon>Sarcocystidae</taxon>
        <taxon>Besnoitia</taxon>
    </lineage>
</organism>
<feature type="region of interest" description="Disordered" evidence="6">
    <location>
        <begin position="1"/>
        <end position="32"/>
    </location>
</feature>